<dbReference type="GeneID" id="25913882"/>
<reference evidence="8 9" key="1">
    <citation type="submission" date="2011-02" db="EMBL/GenBank/DDBJ databases">
        <title>The Genome Sequence of Sphaeroforma arctica JP610.</title>
        <authorList>
            <consortium name="The Broad Institute Genome Sequencing Platform"/>
            <person name="Russ C."/>
            <person name="Cuomo C."/>
            <person name="Young S.K."/>
            <person name="Zeng Q."/>
            <person name="Gargeya S."/>
            <person name="Alvarado L."/>
            <person name="Berlin A."/>
            <person name="Chapman S.B."/>
            <person name="Chen Z."/>
            <person name="Freedman E."/>
            <person name="Gellesch M."/>
            <person name="Goldberg J."/>
            <person name="Griggs A."/>
            <person name="Gujja S."/>
            <person name="Heilman E."/>
            <person name="Heiman D."/>
            <person name="Howarth C."/>
            <person name="Mehta T."/>
            <person name="Neiman D."/>
            <person name="Pearson M."/>
            <person name="Roberts A."/>
            <person name="Saif S."/>
            <person name="Shea T."/>
            <person name="Shenoy N."/>
            <person name="Sisk P."/>
            <person name="Stolte C."/>
            <person name="Sykes S."/>
            <person name="White J."/>
            <person name="Yandava C."/>
            <person name="Burger G."/>
            <person name="Gray M.W."/>
            <person name="Holland P.W.H."/>
            <person name="King N."/>
            <person name="Lang F.B.F."/>
            <person name="Roger A.J."/>
            <person name="Ruiz-Trillo I."/>
            <person name="Haas B."/>
            <person name="Nusbaum C."/>
            <person name="Birren B."/>
        </authorList>
    </citation>
    <scope>NUCLEOTIDE SEQUENCE [LARGE SCALE GENOMIC DNA]</scope>
    <source>
        <strain evidence="8 9">JP610</strain>
    </source>
</reference>
<sequence>MSTLVNGNPVYLCTICGMPAEYECPCDTELYYCTVKCQLKAWYDLNHEFECSTNPNRKRAPPGCPETDSIVDQHEHKRIRINSNVRGETELVQKFEVHVQDRGVCATAGADSDIEKVHTTEAHPKAVRCIPPGAVEMGPEQVNGRLAGSVPGCIPNGSDSPQSSHHGDVIEHRNAMNESSDSSFKHRTDTPGGEKYTCMRKGCGERYESRNELDAHQAGHVIANVEKRHPCLDRNCGESFDTNRERQLHTNTRHPQLNVPADNLCKCGCAKKKTAIERSRQHQRMHPDQTERDRKRELAQKHYRVSRAYTKFAPLWPQKCLIDDCGKCMVDLEDSIRHRRTAHNGSICNWMGCGLFYVGSWDDHFEEYHGYPALCFYHHRCPFSGFSEESMHYFNCHTGFHVCLVCGAKMPSKSNLAKHKRLHKVDAQ</sequence>
<feature type="domain" description="C2H2-type" evidence="6">
    <location>
        <begin position="196"/>
        <end position="220"/>
    </location>
</feature>
<organism evidence="8 9">
    <name type="scientific">Sphaeroforma arctica JP610</name>
    <dbReference type="NCBI Taxonomy" id="667725"/>
    <lineage>
        <taxon>Eukaryota</taxon>
        <taxon>Ichthyosporea</taxon>
        <taxon>Ichthyophonida</taxon>
        <taxon>Sphaeroforma</taxon>
    </lineage>
</organism>
<dbReference type="PROSITE" id="PS00028">
    <property type="entry name" value="ZINC_FINGER_C2H2_1"/>
    <property type="match status" value="4"/>
</dbReference>
<feature type="region of interest" description="Disordered" evidence="5">
    <location>
        <begin position="174"/>
        <end position="193"/>
    </location>
</feature>
<evidence type="ECO:0000259" key="7">
    <source>
        <dbReference type="PROSITE" id="PS50865"/>
    </source>
</evidence>
<dbReference type="Gene3D" id="3.30.160.60">
    <property type="entry name" value="Classic Zinc Finger"/>
    <property type="match status" value="1"/>
</dbReference>
<dbReference type="SMART" id="SM00355">
    <property type="entry name" value="ZnF_C2H2"/>
    <property type="match status" value="4"/>
</dbReference>
<evidence type="ECO:0000313" key="8">
    <source>
        <dbReference type="EMBL" id="KNC74064.1"/>
    </source>
</evidence>
<gene>
    <name evidence="8" type="ORF">SARC_13378</name>
</gene>
<dbReference type="AlphaFoldDB" id="A0A0L0FBH1"/>
<evidence type="ECO:0000256" key="4">
    <source>
        <dbReference type="PROSITE-ProRule" id="PRU00134"/>
    </source>
</evidence>
<proteinExistence type="predicted"/>
<dbReference type="PROSITE" id="PS50157">
    <property type="entry name" value="ZINC_FINGER_C2H2_2"/>
    <property type="match status" value="2"/>
</dbReference>
<dbReference type="EMBL" id="KQ244807">
    <property type="protein sequence ID" value="KNC74064.1"/>
    <property type="molecule type" value="Genomic_DNA"/>
</dbReference>
<keyword evidence="1" id="KW-0479">Metal-binding</keyword>
<evidence type="ECO:0000256" key="2">
    <source>
        <dbReference type="ARBA" id="ARBA00022771"/>
    </source>
</evidence>
<evidence type="ECO:0000256" key="3">
    <source>
        <dbReference type="ARBA" id="ARBA00022833"/>
    </source>
</evidence>
<evidence type="ECO:0000259" key="6">
    <source>
        <dbReference type="PROSITE" id="PS50157"/>
    </source>
</evidence>
<dbReference type="GO" id="GO:0008270">
    <property type="term" value="F:zinc ion binding"/>
    <property type="evidence" value="ECO:0007669"/>
    <property type="project" value="UniProtKB-KW"/>
</dbReference>
<name>A0A0L0FBH1_9EUKA</name>
<keyword evidence="9" id="KW-1185">Reference proteome</keyword>
<dbReference type="RefSeq" id="XP_014147966.1">
    <property type="nucleotide sequence ID" value="XM_014292491.1"/>
</dbReference>
<feature type="domain" description="C2H2-type" evidence="6">
    <location>
        <begin position="401"/>
        <end position="428"/>
    </location>
</feature>
<feature type="domain" description="MYND-type" evidence="7">
    <location>
        <begin position="13"/>
        <end position="51"/>
    </location>
</feature>
<dbReference type="InterPro" id="IPR002893">
    <property type="entry name" value="Znf_MYND"/>
</dbReference>
<dbReference type="InterPro" id="IPR013087">
    <property type="entry name" value="Znf_C2H2_type"/>
</dbReference>
<evidence type="ECO:0000256" key="1">
    <source>
        <dbReference type="ARBA" id="ARBA00022723"/>
    </source>
</evidence>
<keyword evidence="3" id="KW-0862">Zinc</keyword>
<dbReference type="PROSITE" id="PS50865">
    <property type="entry name" value="ZF_MYND_2"/>
    <property type="match status" value="1"/>
</dbReference>
<evidence type="ECO:0000313" key="9">
    <source>
        <dbReference type="Proteomes" id="UP000054560"/>
    </source>
</evidence>
<evidence type="ECO:0008006" key="10">
    <source>
        <dbReference type="Google" id="ProtNLM"/>
    </source>
</evidence>
<dbReference type="Proteomes" id="UP000054560">
    <property type="component" value="Unassembled WGS sequence"/>
</dbReference>
<protein>
    <recommendedName>
        <fullName evidence="10">C2H2-type domain-containing protein</fullName>
    </recommendedName>
</protein>
<accession>A0A0L0FBH1</accession>
<evidence type="ECO:0000256" key="5">
    <source>
        <dbReference type="SAM" id="MobiDB-lite"/>
    </source>
</evidence>
<keyword evidence="2 4" id="KW-0863">Zinc-finger</keyword>
<dbReference type="SUPFAM" id="SSF144232">
    <property type="entry name" value="HIT/MYND zinc finger-like"/>
    <property type="match status" value="1"/>
</dbReference>